<dbReference type="AlphaFoldDB" id="A0A3Q8I3D8"/>
<feature type="region of interest" description="Disordered" evidence="4">
    <location>
        <begin position="1"/>
        <end position="32"/>
    </location>
</feature>
<dbReference type="PANTHER" id="PTHR11877">
    <property type="entry name" value="HYDROXYMETHYLGLUTARYL-COA SYNTHASE"/>
    <property type="match status" value="1"/>
</dbReference>
<dbReference type="FunFam" id="3.40.47.10:FF:000014">
    <property type="entry name" value="Chalcone synthase 1"/>
    <property type="match status" value="1"/>
</dbReference>
<feature type="domain" description="Chalcone/stilbene synthase N-terminal" evidence="5">
    <location>
        <begin position="35"/>
        <end position="231"/>
    </location>
</feature>
<organism evidence="7">
    <name type="scientific">Cystobacter velatus</name>
    <dbReference type="NCBI Taxonomy" id="394094"/>
    <lineage>
        <taxon>Bacteria</taxon>
        <taxon>Pseudomonadati</taxon>
        <taxon>Myxococcota</taxon>
        <taxon>Myxococcia</taxon>
        <taxon>Myxococcales</taxon>
        <taxon>Cystobacterineae</taxon>
        <taxon>Archangiaceae</taxon>
        <taxon>Cystobacter</taxon>
    </lineage>
</organism>
<evidence type="ECO:0000313" key="7">
    <source>
        <dbReference type="EMBL" id="AYM53588.1"/>
    </source>
</evidence>
<dbReference type="SUPFAM" id="SSF53901">
    <property type="entry name" value="Thiolase-like"/>
    <property type="match status" value="2"/>
</dbReference>
<dbReference type="PIRSF" id="PIRSF000451">
    <property type="entry name" value="PKS_III"/>
    <property type="match status" value="1"/>
</dbReference>
<dbReference type="InterPro" id="IPR016039">
    <property type="entry name" value="Thiolase-like"/>
</dbReference>
<evidence type="ECO:0000256" key="3">
    <source>
        <dbReference type="PIRSR" id="PIRSR000451-1"/>
    </source>
</evidence>
<sequence length="378" mass="41882">MSPPRRGQGLRLETPSRPRNERPMKNNTSVRDLHPTFLGLSSAFPKNAYLQKDLHETFGKQMYGDIAALERIIRRVRVKRRYLALDPNEVLGRKVGLGERMAIFEREVLEVGGRSLEAVLRKVDRETIGSFVMASSTGYIAPTPDLLLARQHHLPSRLRRTFVGNMACNGGMNALNVALDSLLARPDERVLLNCTEFSSLHVRPEESSREQVVVHALFADASASTVMSMEPPGVGPQVLDFTSTHLYDAVDLMTWRLVDEGFRMTLSPEVPGLIGEHIDSLIGTLTARAGLSTSDIKHWAIHPGGPKIVEVIGQKYGLTDTQLRSTWHILEEYGNCSSATVFLVLEDMIAQDKPLPGEYGVMLAFGPGLTMEGALLRF</sequence>
<feature type="domain" description="Chalcone/stilbene synthase C-terminal" evidence="6">
    <location>
        <begin position="251"/>
        <end position="377"/>
    </location>
</feature>
<feature type="compositionally biased region" description="Basic and acidic residues" evidence="4">
    <location>
        <begin position="14"/>
        <end position="24"/>
    </location>
</feature>
<dbReference type="CDD" id="cd00831">
    <property type="entry name" value="CHS_like"/>
    <property type="match status" value="1"/>
</dbReference>
<reference evidence="7" key="1">
    <citation type="journal article" date="2018" name="J. Ind. Microbiol. Biotechnol.">
        <title>Genome mining reveals uncommon alkylpyrones as type III PKS products from myxobacteria.</title>
        <authorList>
            <person name="Hug J.J."/>
            <person name="Panter F."/>
            <person name="Krug D."/>
            <person name="Muller R."/>
        </authorList>
    </citation>
    <scope>NUCLEOTIDE SEQUENCE</scope>
    <source>
        <strain evidence="7">MCy7152</strain>
    </source>
</reference>
<evidence type="ECO:0000259" key="6">
    <source>
        <dbReference type="Pfam" id="PF02797"/>
    </source>
</evidence>
<dbReference type="EMBL" id="MH908906">
    <property type="protein sequence ID" value="AYM53588.1"/>
    <property type="molecule type" value="Genomic_DNA"/>
</dbReference>
<evidence type="ECO:0000259" key="5">
    <source>
        <dbReference type="Pfam" id="PF00195"/>
    </source>
</evidence>
<dbReference type="Pfam" id="PF02797">
    <property type="entry name" value="Chal_sti_synt_C"/>
    <property type="match status" value="1"/>
</dbReference>
<accession>A0A3Q8I3D8</accession>
<dbReference type="InterPro" id="IPR001099">
    <property type="entry name" value="Chalcone/stilbene_synt_N"/>
</dbReference>
<evidence type="ECO:0000256" key="2">
    <source>
        <dbReference type="ARBA" id="ARBA00022679"/>
    </source>
</evidence>
<proteinExistence type="inferred from homology"/>
<feature type="active site" description="Acyl-thioester intermediate" evidence="3">
    <location>
        <position position="168"/>
    </location>
</feature>
<dbReference type="InterPro" id="IPR012328">
    <property type="entry name" value="Chalcone/stilbene_synt_C"/>
</dbReference>
<dbReference type="Pfam" id="PF00195">
    <property type="entry name" value="Chal_sti_synt_N"/>
    <property type="match status" value="1"/>
</dbReference>
<dbReference type="GO" id="GO:0030639">
    <property type="term" value="P:polyketide biosynthetic process"/>
    <property type="evidence" value="ECO:0007669"/>
    <property type="project" value="TreeGrafter"/>
</dbReference>
<comment type="similarity">
    <text evidence="1">Belongs to the thiolase-like superfamily. Chalcone/stilbene synthases family.</text>
</comment>
<evidence type="ECO:0000256" key="1">
    <source>
        <dbReference type="ARBA" id="ARBA00005531"/>
    </source>
</evidence>
<name>A0A3Q8I3D8_9BACT</name>
<dbReference type="InterPro" id="IPR011141">
    <property type="entry name" value="Polyketide_synthase_type-III"/>
</dbReference>
<dbReference type="GO" id="GO:0016747">
    <property type="term" value="F:acyltransferase activity, transferring groups other than amino-acyl groups"/>
    <property type="evidence" value="ECO:0007669"/>
    <property type="project" value="InterPro"/>
</dbReference>
<keyword evidence="2" id="KW-0808">Transferase</keyword>
<dbReference type="PANTHER" id="PTHR11877:SF46">
    <property type="entry name" value="TYPE III POLYKETIDE SYNTHASE A"/>
    <property type="match status" value="1"/>
</dbReference>
<protein>
    <submittedName>
        <fullName evidence="7">Chalcone and stilbene synthase domain protein</fullName>
    </submittedName>
</protein>
<dbReference type="Gene3D" id="3.40.47.10">
    <property type="match status" value="2"/>
</dbReference>
<evidence type="ECO:0000256" key="4">
    <source>
        <dbReference type="SAM" id="MobiDB-lite"/>
    </source>
</evidence>